<sequence>MKINWLWDSRIKENAVRKILRDEDNPKFDIYAEKLLSRVNDPKMVFSIVDKAAFCKKWPSIKKRIKKDRWLGDRVIFWQTIYERILEGLKEQGVKIREPREVEISAERIKLAREIKDIRVELGYTQKDMAKKLGVIQQYISKIENGYENFSVDT</sequence>
<accession>A0A2M7YG12</accession>
<dbReference type="GO" id="GO:0003677">
    <property type="term" value="F:DNA binding"/>
    <property type="evidence" value="ECO:0007669"/>
    <property type="project" value="InterPro"/>
</dbReference>
<evidence type="ECO:0000313" key="3">
    <source>
        <dbReference type="EMBL" id="PJA61902.1"/>
    </source>
</evidence>
<dbReference type="PROSITE" id="PS50943">
    <property type="entry name" value="HTH_CROC1"/>
    <property type="match status" value="1"/>
</dbReference>
<protein>
    <submittedName>
        <fullName evidence="3">Uncharacterized protein</fullName>
    </submittedName>
</protein>
<dbReference type="InterPro" id="IPR001387">
    <property type="entry name" value="Cro/C1-type_HTH"/>
</dbReference>
<reference evidence="4" key="1">
    <citation type="submission" date="2017-09" db="EMBL/GenBank/DDBJ databases">
        <title>Depth-based differentiation of microbial function through sediment-hosted aquifers and enrichment of novel symbionts in the deep terrestrial subsurface.</title>
        <authorList>
            <person name="Probst A.J."/>
            <person name="Ladd B."/>
            <person name="Jarett J.K."/>
            <person name="Geller-Mcgrath D.E."/>
            <person name="Sieber C.M.K."/>
            <person name="Emerson J.B."/>
            <person name="Anantharaman K."/>
            <person name="Thomas B.C."/>
            <person name="Malmstrom R."/>
            <person name="Stieglmeier M."/>
            <person name="Klingl A."/>
            <person name="Woyke T."/>
            <person name="Ryan C.M."/>
            <person name="Banfield J.F."/>
        </authorList>
    </citation>
    <scope>NUCLEOTIDE SEQUENCE [LARGE SCALE GENOMIC DNA]</scope>
</reference>
<dbReference type="Proteomes" id="UP000229213">
    <property type="component" value="Unassembled WGS sequence"/>
</dbReference>
<feature type="domain" description="POU-specific" evidence="2">
    <location>
        <begin position="100"/>
        <end position="154"/>
    </location>
</feature>
<dbReference type="EMBL" id="PFWI01000131">
    <property type="protein sequence ID" value="PJA61902.1"/>
    <property type="molecule type" value="Genomic_DNA"/>
</dbReference>
<feature type="non-terminal residue" evidence="3">
    <location>
        <position position="154"/>
    </location>
</feature>
<dbReference type="Pfam" id="PF01381">
    <property type="entry name" value="HTH_3"/>
    <property type="match status" value="1"/>
</dbReference>
<name>A0A2M7YG12_9BACT</name>
<dbReference type="InterPro" id="IPR000327">
    <property type="entry name" value="POU_dom"/>
</dbReference>
<organism evidence="3 4">
    <name type="scientific">bacterium (Candidatus Ratteibacteria) CG_4_9_14_3_um_filter_41_21</name>
    <dbReference type="NCBI Taxonomy" id="2014289"/>
    <lineage>
        <taxon>Bacteria</taxon>
        <taxon>Candidatus Ratteibacteria</taxon>
    </lineage>
</organism>
<evidence type="ECO:0000313" key="4">
    <source>
        <dbReference type="Proteomes" id="UP000229213"/>
    </source>
</evidence>
<dbReference type="GO" id="GO:0003700">
    <property type="term" value="F:DNA-binding transcription factor activity"/>
    <property type="evidence" value="ECO:0007669"/>
    <property type="project" value="InterPro"/>
</dbReference>
<dbReference type="AlphaFoldDB" id="A0A2M7YG12"/>
<comment type="caution">
    <text evidence="3">The sequence shown here is derived from an EMBL/GenBank/DDBJ whole genome shotgun (WGS) entry which is preliminary data.</text>
</comment>
<dbReference type="Gene3D" id="1.10.260.40">
    <property type="entry name" value="lambda repressor-like DNA-binding domains"/>
    <property type="match status" value="1"/>
</dbReference>
<gene>
    <name evidence="3" type="ORF">CO162_03875</name>
</gene>
<proteinExistence type="predicted"/>
<evidence type="ECO:0000259" key="1">
    <source>
        <dbReference type="PROSITE" id="PS50943"/>
    </source>
</evidence>
<dbReference type="SUPFAM" id="SSF47413">
    <property type="entry name" value="lambda repressor-like DNA-binding domains"/>
    <property type="match status" value="1"/>
</dbReference>
<dbReference type="InterPro" id="IPR010982">
    <property type="entry name" value="Lambda_DNA-bd_dom_sf"/>
</dbReference>
<dbReference type="PROSITE" id="PS51179">
    <property type="entry name" value="POU_3"/>
    <property type="match status" value="1"/>
</dbReference>
<feature type="domain" description="HTH cro/C1-type" evidence="1">
    <location>
        <begin position="115"/>
        <end position="154"/>
    </location>
</feature>
<evidence type="ECO:0000259" key="2">
    <source>
        <dbReference type="PROSITE" id="PS51179"/>
    </source>
</evidence>
<dbReference type="CDD" id="cd00093">
    <property type="entry name" value="HTH_XRE"/>
    <property type="match status" value="1"/>
</dbReference>